<evidence type="ECO:0000256" key="2">
    <source>
        <dbReference type="ARBA" id="ARBA00022443"/>
    </source>
</evidence>
<evidence type="ECO:0008006" key="13">
    <source>
        <dbReference type="Google" id="ProtNLM"/>
    </source>
</evidence>
<dbReference type="Gene3D" id="2.30.30.40">
    <property type="entry name" value="SH3 Domains"/>
    <property type="match status" value="1"/>
</dbReference>
<dbReference type="InterPro" id="IPR027007">
    <property type="entry name" value="C2_DOCK-type_domain"/>
</dbReference>
<comment type="similarity">
    <text evidence="6">Belongs to the DOCK family.</text>
</comment>
<keyword evidence="3" id="KW-0963">Cytoplasm</keyword>
<protein>
    <recommendedName>
        <fullName evidence="13">Dedicator of cytokinesis protein 1</fullName>
    </recommendedName>
</protein>
<sequence length="1905" mass="214094">MTVWQKLENEDCYAVALYNFNSSSPFHLPLEVGELVHLERETADWYWGSSLRRDKSGAFPKGYVVIRECNVDRCGETVVASAGGSGVVHDIAITLREWLQHWKTLYRTNDERFKFMEVSMRALLELRGQAATGALPQDQLRRVARTAVFTIDKGNRTLGMELAVRTISGQLVDPLTTSTFKLNALHDEANSRIDKNMETTPSSRPTSQTPTARTYTIVVHIKNFVCRMSDTAELSLALHDSSGSKITENVLLKWPPGHLGAAELFTAPSVVFTDLGSDIKKEKIHLVCHVVRLGSMEPQNMDHRRSTISGPPSPTAHTMRRPFGVASADITMHLASDNSDKEIQLPFYACEKENMDTLLKKVIANRELKDKHAQGLWVFLQMVEGDLKQIRQENPHMVVGNTVFARKMGFPEVILPGDARNDLYVTLCGGSFSRGSGKSSERNIELAARVVDKHGVVIPGVISVGAGVPLVDEFTSVVYYHEDKPRWQEVFKVCLNIEEFKEAHIVFLCRHRSSNEAKDRAEKPFALSYLRLMQKEGTTTPDTVHNLAVYKIEYKRSASAAGAEAEAALACLQLPSRRASLPAGCERGLARAPLALQPRDCLAVATRLCSTKLTQREEILGVLKWSATAADDGALRGALTRLLRVPNDELVKFLQDILDALFCILTQVEEDTPEYTEQSYAVLVLDCLLQVLALVTDHKYQHFQPVLHVYIEKSFCDALAYEKLISIMVWAIRSAEQGEAASKRLLQCMKCLESLSRVLVRSWQLRSALSADLLHCHDLQSLLEALVWLMRCGDHALTCQGSALKYLPHAVPHLIRIYPDTQLSEYTVWALEALPLGRLSNQRLHALLELVRGPLGASAGPRAKLLPHLASTLRALLRAPAEVELCVEALGEVVSLLARDDVGPVEADRGELARALLPTVLRIAATMMRDRNREEGIPNEDPLLRKLICVLLDMVRQMSEEQYTVVMRSLDAEGAGRGHTLLTDALALMMALLQRPVFRPHWADMLHLQHYVMLHALRLLATTLRENLTSITVSEEVEQEAVGAVHATMIEWFGAVGAVAASPPLQLEALPAARRQRALVLYGDIRRQAAALMADMWFSLEDHKRFFITHLVGTFLEVSFLRDEEVRNTTIPLFFDMMQTEYKYTAESGEGNLRSLENELIDKLDVLAEAGRGDAAWRARFVSLCGALAHASPLRVPAAALVAAAARQLDALLRYRAAAPPRRVHLVPGVLRFYEEIERPHMYIRYVHRLAAMHCAGARWAEAALALQLHAKLLAWSDEPLPPRLRHPDRADRDRTHLDLKIYLYEEISSLLDRGQQWELAVRCTRELVGVYERRARGYAALAALHETLARLYRAPLTHARLRAVYFRVRYLGGGFPDHMQNPKGFVFRGNEGDMLHNFKERMLEEWPEAEVLLKLDEPGNDITMSEGQYLQINAVTPIMDEKWRALLGKSVDDHLVRSYYEHNNVKKFHFSRPFHKTDDAITELTEGKKEDLMRANEFATRWLERTELEISDTLPGILQWFPVVSTRTYWVCPLEVAVETMLQTNDQLKTTILEASDDSAPLHPLSMRLQGILDSAVQGGLIHYKLAFLTPEYEARRPEHAALLQKLRDLISDQVPLLKYGLEVHARRNPQRDLHDHLVKCFRDRMSEFESGSPVSPEVVLRARDDAERHLPHAQAPARLSDVSAGNGTTPKSKSKLNSALNWTRRDSSSGTLTPRHKKRSRKSETSLQSSGSQWYTSNSPNANSHAHAHAHNSAGAINNAIISAINTALNNNVLDAPFLPLKELRQELVTERPPRAEAGRLSQRTSFITNSEPPSNRDSLGTTDSNQDEEEPPPLPQKQHKTLEADADNNNTPRHNYDLVLAPRNSYLYQSRRRETQLPLLPLLPDNEKAPTPPPKKRYQNNV</sequence>
<dbReference type="Gene3D" id="1.25.40.410">
    <property type="match status" value="1"/>
</dbReference>
<dbReference type="Pfam" id="PF14429">
    <property type="entry name" value="DOCK-C2"/>
    <property type="match status" value="1"/>
</dbReference>
<dbReference type="InterPro" id="IPR046773">
    <property type="entry name" value="DOCKER_Lobe_C"/>
</dbReference>
<dbReference type="GO" id="GO:0016477">
    <property type="term" value="P:cell migration"/>
    <property type="evidence" value="ECO:0007669"/>
    <property type="project" value="TreeGrafter"/>
</dbReference>
<dbReference type="InterPro" id="IPR056372">
    <property type="entry name" value="TPR_DOCK"/>
</dbReference>
<evidence type="ECO:0000256" key="1">
    <source>
        <dbReference type="ARBA" id="ARBA00004496"/>
    </source>
</evidence>
<feature type="compositionally biased region" description="Low complexity" evidence="7">
    <location>
        <begin position="1740"/>
        <end position="1752"/>
    </location>
</feature>
<dbReference type="SMART" id="SM00326">
    <property type="entry name" value="SH3"/>
    <property type="match status" value="1"/>
</dbReference>
<dbReference type="EMBL" id="OV170222">
    <property type="protein sequence ID" value="CAH0720998.1"/>
    <property type="molecule type" value="Genomic_DNA"/>
</dbReference>
<dbReference type="Gene3D" id="1.20.1270.350">
    <property type="entry name" value="Dedicator of cytokinesis N-terminal subdomain"/>
    <property type="match status" value="1"/>
</dbReference>
<dbReference type="PROSITE" id="PS50002">
    <property type="entry name" value="SH3"/>
    <property type="match status" value="1"/>
</dbReference>
<reference evidence="11" key="1">
    <citation type="submission" date="2021-12" db="EMBL/GenBank/DDBJ databases">
        <authorList>
            <person name="Martin H S."/>
        </authorList>
    </citation>
    <scope>NUCLEOTIDE SEQUENCE</scope>
</reference>
<dbReference type="PANTHER" id="PTHR45653">
    <property type="entry name" value="DEDICATOR OF CYTOKINESIS"/>
    <property type="match status" value="1"/>
</dbReference>
<dbReference type="PANTHER" id="PTHR45653:SF10">
    <property type="entry name" value="MYOBLAST CITY, ISOFORM B"/>
    <property type="match status" value="1"/>
</dbReference>
<keyword evidence="12" id="KW-1185">Reference proteome</keyword>
<dbReference type="Pfam" id="PF20422">
    <property type="entry name" value="DHR-2_Lobe_B"/>
    <property type="match status" value="1"/>
</dbReference>
<dbReference type="InterPro" id="IPR036028">
    <property type="entry name" value="SH3-like_dom_sf"/>
</dbReference>
<feature type="region of interest" description="Disordered" evidence="7">
    <location>
        <begin position="1792"/>
        <end position="1841"/>
    </location>
</feature>
<feature type="compositionally biased region" description="Polar residues" evidence="7">
    <location>
        <begin position="1804"/>
        <end position="1827"/>
    </location>
</feature>
<dbReference type="Pfam" id="PF23554">
    <property type="entry name" value="TPR_DOCK"/>
    <property type="match status" value="1"/>
</dbReference>
<evidence type="ECO:0000256" key="4">
    <source>
        <dbReference type="ARBA" id="ARBA00022553"/>
    </source>
</evidence>
<dbReference type="SUPFAM" id="SSF50044">
    <property type="entry name" value="SH3-domain"/>
    <property type="match status" value="1"/>
</dbReference>
<feature type="compositionally biased region" description="Polar residues" evidence="7">
    <location>
        <begin position="1727"/>
        <end position="1739"/>
    </location>
</feature>
<dbReference type="InterPro" id="IPR001452">
    <property type="entry name" value="SH3_domain"/>
</dbReference>
<dbReference type="InterPro" id="IPR026791">
    <property type="entry name" value="DOCK"/>
</dbReference>
<dbReference type="OrthoDB" id="18896at2759"/>
<evidence type="ECO:0000259" key="8">
    <source>
        <dbReference type="PROSITE" id="PS50002"/>
    </source>
</evidence>
<keyword evidence="2 5" id="KW-0728">SH3 domain</keyword>
<dbReference type="InterPro" id="IPR042455">
    <property type="entry name" value="DOCK_N_sub1"/>
</dbReference>
<feature type="compositionally biased region" description="Polar residues" evidence="7">
    <location>
        <begin position="1685"/>
        <end position="1703"/>
    </location>
</feature>
<dbReference type="GO" id="GO:0005085">
    <property type="term" value="F:guanyl-nucleotide exchange factor activity"/>
    <property type="evidence" value="ECO:0007669"/>
    <property type="project" value="InterPro"/>
</dbReference>
<proteinExistence type="inferred from homology"/>
<feature type="domain" description="C2 DOCK-type" evidence="9">
    <location>
        <begin position="420"/>
        <end position="609"/>
    </location>
</feature>
<dbReference type="Pfam" id="PF16172">
    <property type="entry name" value="DOCK_N"/>
    <property type="match status" value="1"/>
</dbReference>
<organism evidence="11 12">
    <name type="scientific">Brenthis ino</name>
    <name type="common">lesser marbled fritillary</name>
    <dbReference type="NCBI Taxonomy" id="405034"/>
    <lineage>
        <taxon>Eukaryota</taxon>
        <taxon>Metazoa</taxon>
        <taxon>Ecdysozoa</taxon>
        <taxon>Arthropoda</taxon>
        <taxon>Hexapoda</taxon>
        <taxon>Insecta</taxon>
        <taxon>Pterygota</taxon>
        <taxon>Neoptera</taxon>
        <taxon>Endopterygota</taxon>
        <taxon>Lepidoptera</taxon>
        <taxon>Glossata</taxon>
        <taxon>Ditrysia</taxon>
        <taxon>Papilionoidea</taxon>
        <taxon>Nymphalidae</taxon>
        <taxon>Heliconiinae</taxon>
        <taxon>Argynnini</taxon>
        <taxon>Brenthis</taxon>
    </lineage>
</organism>
<feature type="region of interest" description="Disordered" evidence="7">
    <location>
        <begin position="1673"/>
        <end position="1752"/>
    </location>
</feature>
<evidence type="ECO:0000313" key="12">
    <source>
        <dbReference type="Proteomes" id="UP000838878"/>
    </source>
</evidence>
<dbReference type="Proteomes" id="UP000838878">
    <property type="component" value="Chromosome 2"/>
</dbReference>
<name>A0A8J9VG15_9NEOP</name>
<dbReference type="InterPro" id="IPR043161">
    <property type="entry name" value="DOCK_C_lobe_A"/>
</dbReference>
<keyword evidence="4" id="KW-0597">Phosphoprotein</keyword>
<feature type="non-terminal residue" evidence="11">
    <location>
        <position position="1905"/>
    </location>
</feature>
<dbReference type="GO" id="GO:0007520">
    <property type="term" value="P:myoblast fusion"/>
    <property type="evidence" value="ECO:0007669"/>
    <property type="project" value="TreeGrafter"/>
</dbReference>
<evidence type="ECO:0000313" key="11">
    <source>
        <dbReference type="EMBL" id="CAH0720998.1"/>
    </source>
</evidence>
<dbReference type="InterPro" id="IPR032376">
    <property type="entry name" value="DOCK_N"/>
</dbReference>
<dbReference type="Pfam" id="PF20421">
    <property type="entry name" value="DHR-2_Lobe_C"/>
    <property type="match status" value="1"/>
</dbReference>
<dbReference type="GO" id="GO:0031267">
    <property type="term" value="F:small GTPase binding"/>
    <property type="evidence" value="ECO:0007669"/>
    <property type="project" value="TreeGrafter"/>
</dbReference>
<dbReference type="PROSITE" id="PS51651">
    <property type="entry name" value="DOCKER"/>
    <property type="match status" value="1"/>
</dbReference>
<dbReference type="GO" id="GO:0007264">
    <property type="term" value="P:small GTPase-mediated signal transduction"/>
    <property type="evidence" value="ECO:0007669"/>
    <property type="project" value="InterPro"/>
</dbReference>
<comment type="subcellular location">
    <subcellularLocation>
        <location evidence="1">Cytoplasm</location>
    </subcellularLocation>
</comment>
<evidence type="ECO:0000256" key="3">
    <source>
        <dbReference type="ARBA" id="ARBA00022490"/>
    </source>
</evidence>
<accession>A0A8J9VG15</accession>
<feature type="region of interest" description="Disordered" evidence="7">
    <location>
        <begin position="1870"/>
        <end position="1905"/>
    </location>
</feature>
<dbReference type="GO" id="GO:0005737">
    <property type="term" value="C:cytoplasm"/>
    <property type="evidence" value="ECO:0007669"/>
    <property type="project" value="UniProtKB-SubCell"/>
</dbReference>
<feature type="domain" description="SH3" evidence="8">
    <location>
        <begin position="9"/>
        <end position="69"/>
    </location>
</feature>
<dbReference type="InterPro" id="IPR027357">
    <property type="entry name" value="DOCKER_dom"/>
</dbReference>
<dbReference type="Gene3D" id="2.60.40.150">
    <property type="entry name" value="C2 domain"/>
    <property type="match status" value="1"/>
</dbReference>
<evidence type="ECO:0000256" key="6">
    <source>
        <dbReference type="PROSITE-ProRule" id="PRU00983"/>
    </source>
</evidence>
<dbReference type="InterPro" id="IPR035892">
    <property type="entry name" value="C2_domain_sf"/>
</dbReference>
<dbReference type="Gene3D" id="1.20.58.740">
    <property type="match status" value="1"/>
</dbReference>
<feature type="domain" description="DOCKER" evidence="10">
    <location>
        <begin position="1234"/>
        <end position="1659"/>
    </location>
</feature>
<dbReference type="PROSITE" id="PS51650">
    <property type="entry name" value="C2_DOCK"/>
    <property type="match status" value="1"/>
</dbReference>
<evidence type="ECO:0000259" key="9">
    <source>
        <dbReference type="PROSITE" id="PS51650"/>
    </source>
</evidence>
<evidence type="ECO:0000256" key="7">
    <source>
        <dbReference type="SAM" id="MobiDB-lite"/>
    </source>
</evidence>
<dbReference type="InterPro" id="IPR043162">
    <property type="entry name" value="DOCK_C_lobe_C"/>
</dbReference>
<dbReference type="GO" id="GO:0005886">
    <property type="term" value="C:plasma membrane"/>
    <property type="evidence" value="ECO:0007669"/>
    <property type="project" value="TreeGrafter"/>
</dbReference>
<evidence type="ECO:0000259" key="10">
    <source>
        <dbReference type="PROSITE" id="PS51651"/>
    </source>
</evidence>
<dbReference type="InterPro" id="IPR046770">
    <property type="entry name" value="DOCKER_Lobe_B"/>
</dbReference>
<gene>
    <name evidence="11" type="ORF">BINO364_LOCUS7149</name>
</gene>
<evidence type="ECO:0000256" key="5">
    <source>
        <dbReference type="PROSITE-ProRule" id="PRU00192"/>
    </source>
</evidence>